<keyword evidence="6" id="KW-0238">DNA-binding</keyword>
<dbReference type="SUPFAM" id="SSF47113">
    <property type="entry name" value="Histone-fold"/>
    <property type="match status" value="1"/>
</dbReference>
<feature type="region of interest" description="Disordered" evidence="7">
    <location>
        <begin position="1"/>
        <end position="75"/>
    </location>
</feature>
<dbReference type="PRINTS" id="PR00620">
    <property type="entry name" value="HISTONEH2A"/>
</dbReference>
<gene>
    <name evidence="10" type="primary">HTA1</name>
    <name evidence="10" type="ORF">SPIL2461_LOCUS9401</name>
</gene>
<evidence type="ECO:0000256" key="1">
    <source>
        <dbReference type="ARBA" id="ARBA00004123"/>
    </source>
</evidence>
<evidence type="ECO:0000313" key="10">
    <source>
        <dbReference type="EMBL" id="CAE7384594.1"/>
    </source>
</evidence>
<dbReference type="GO" id="GO:0000786">
    <property type="term" value="C:nucleosome"/>
    <property type="evidence" value="ECO:0007669"/>
    <property type="project" value="UniProtKB-KW"/>
</dbReference>
<dbReference type="AlphaFoldDB" id="A0A812QAN6"/>
<comment type="similarity">
    <text evidence="3 6">Belongs to the histone H2A family.</text>
</comment>
<evidence type="ECO:0000256" key="7">
    <source>
        <dbReference type="SAM" id="MobiDB-lite"/>
    </source>
</evidence>
<evidence type="ECO:0000256" key="4">
    <source>
        <dbReference type="ARBA" id="ARBA00022454"/>
    </source>
</evidence>
<dbReference type="GO" id="GO:0003677">
    <property type="term" value="F:DNA binding"/>
    <property type="evidence" value="ECO:0007669"/>
    <property type="project" value="UniProtKB-KW"/>
</dbReference>
<keyword evidence="5 6" id="KW-0539">Nucleus</keyword>
<dbReference type="Gene3D" id="1.10.20.10">
    <property type="entry name" value="Histone, subunit A"/>
    <property type="match status" value="1"/>
</dbReference>
<dbReference type="InterPro" id="IPR007125">
    <property type="entry name" value="H2A/H2B/H3"/>
</dbReference>
<dbReference type="PANTHER" id="PTHR23430">
    <property type="entry name" value="HISTONE H2A"/>
    <property type="match status" value="1"/>
</dbReference>
<dbReference type="GO" id="GO:0005634">
    <property type="term" value="C:nucleus"/>
    <property type="evidence" value="ECO:0007669"/>
    <property type="project" value="UniProtKB-SubCell"/>
</dbReference>
<protein>
    <recommendedName>
        <fullName evidence="6">Histone H2A</fullName>
    </recommendedName>
</protein>
<dbReference type="InterPro" id="IPR032454">
    <property type="entry name" value="Histone_H2A_C"/>
</dbReference>
<evidence type="ECO:0000256" key="3">
    <source>
        <dbReference type="ARBA" id="ARBA00010691"/>
    </source>
</evidence>
<organism evidence="10 11">
    <name type="scientific">Symbiodinium pilosum</name>
    <name type="common">Dinoflagellate</name>
    <dbReference type="NCBI Taxonomy" id="2952"/>
    <lineage>
        <taxon>Eukaryota</taxon>
        <taxon>Sar</taxon>
        <taxon>Alveolata</taxon>
        <taxon>Dinophyceae</taxon>
        <taxon>Suessiales</taxon>
        <taxon>Symbiodiniaceae</taxon>
        <taxon>Symbiodinium</taxon>
    </lineage>
</organism>
<feature type="compositionally biased region" description="Acidic residues" evidence="7">
    <location>
        <begin position="1"/>
        <end position="42"/>
    </location>
</feature>
<feature type="domain" description="Histone H2A C-terminal" evidence="9">
    <location>
        <begin position="150"/>
        <end position="182"/>
    </location>
</feature>
<proteinExistence type="inferred from homology"/>
<evidence type="ECO:0000259" key="9">
    <source>
        <dbReference type="Pfam" id="PF16211"/>
    </source>
</evidence>
<name>A0A812QAN6_SYMPI</name>
<dbReference type="Pfam" id="PF16211">
    <property type="entry name" value="Histone_H2A_C"/>
    <property type="match status" value="1"/>
</dbReference>
<reference evidence="10" key="1">
    <citation type="submission" date="2021-02" db="EMBL/GenBank/DDBJ databases">
        <authorList>
            <person name="Dougan E. K."/>
            <person name="Rhodes N."/>
            <person name="Thang M."/>
            <person name="Chan C."/>
        </authorList>
    </citation>
    <scope>NUCLEOTIDE SEQUENCE</scope>
</reference>
<evidence type="ECO:0000256" key="5">
    <source>
        <dbReference type="ARBA" id="ARBA00023242"/>
    </source>
</evidence>
<keyword evidence="4 6" id="KW-0158">Chromosome</keyword>
<keyword evidence="6" id="KW-0544">Nucleosome core</keyword>
<dbReference type="GO" id="GO:0046982">
    <property type="term" value="F:protein heterodimerization activity"/>
    <property type="evidence" value="ECO:0007669"/>
    <property type="project" value="InterPro"/>
</dbReference>
<evidence type="ECO:0000256" key="2">
    <source>
        <dbReference type="ARBA" id="ARBA00004286"/>
    </source>
</evidence>
<evidence type="ECO:0000259" key="8">
    <source>
        <dbReference type="Pfam" id="PF00125"/>
    </source>
</evidence>
<comment type="subcellular location">
    <subcellularLocation>
        <location evidence="2">Chromosome</location>
    </subcellularLocation>
    <subcellularLocation>
        <location evidence="1 6">Nucleus</location>
    </subcellularLocation>
</comment>
<dbReference type="CDD" id="cd00074">
    <property type="entry name" value="HFD_H2A"/>
    <property type="match status" value="1"/>
</dbReference>
<dbReference type="InterPro" id="IPR009072">
    <property type="entry name" value="Histone-fold"/>
</dbReference>
<dbReference type="EMBL" id="CAJNIZ010016335">
    <property type="protein sequence ID" value="CAE7384594.1"/>
    <property type="molecule type" value="Genomic_DNA"/>
</dbReference>
<evidence type="ECO:0000256" key="6">
    <source>
        <dbReference type="RuleBase" id="RU003767"/>
    </source>
</evidence>
<comment type="subunit">
    <text evidence="6">The nucleosome is a histone octamer containing two molecules each of H2A, H2B, H3 and H4 assembled in one H3-H4 heterotetramer and two H2A-H2B heterodimers. The octamer wraps approximately 147 bp of DNA.</text>
</comment>
<feature type="compositionally biased region" description="Basic and acidic residues" evidence="7">
    <location>
        <begin position="63"/>
        <end position="75"/>
    </location>
</feature>
<dbReference type="Pfam" id="PF00125">
    <property type="entry name" value="Histone"/>
    <property type="match status" value="1"/>
</dbReference>
<feature type="domain" description="Core Histone H2A/H2B/H3" evidence="8">
    <location>
        <begin position="68"/>
        <end position="147"/>
    </location>
</feature>
<dbReference type="OrthoDB" id="193243at2759"/>
<dbReference type="FunFam" id="1.10.20.10:FF:000103">
    <property type="entry name" value="Histone H2A type 1"/>
    <property type="match status" value="1"/>
</dbReference>
<dbReference type="GO" id="GO:0030527">
    <property type="term" value="F:structural constituent of chromatin"/>
    <property type="evidence" value="ECO:0007669"/>
    <property type="project" value="InterPro"/>
</dbReference>
<dbReference type="SMART" id="SM00414">
    <property type="entry name" value="H2A"/>
    <property type="match status" value="1"/>
</dbReference>
<comment type="caution">
    <text evidence="10">The sequence shown here is derived from an EMBL/GenBank/DDBJ whole genome shotgun (WGS) entry which is preliminary data.</text>
</comment>
<evidence type="ECO:0000313" key="11">
    <source>
        <dbReference type="Proteomes" id="UP000649617"/>
    </source>
</evidence>
<accession>A0A812QAN6</accession>
<keyword evidence="11" id="KW-1185">Reference proteome</keyword>
<dbReference type="InterPro" id="IPR002119">
    <property type="entry name" value="Histone_H2A"/>
</dbReference>
<sequence>MSAPEEEEIATADADVDEEEADHEHEEVEAEEPEEEQGEEDEPSGRAAPKSSGRKPKAKSKPTRKDPSKAKKAPVRTEYKAGICFPVAKVRNLLRESGYGRVSQDASIYLTGVMEYVVAEILELAGNSAKEHKKQRIIPRNIQLAIRNDEELNKYMANVTIKSGGVIPNIHTVLMPQKTSAKGVSAGSHSQEY</sequence>
<dbReference type="Proteomes" id="UP000649617">
    <property type="component" value="Unassembled WGS sequence"/>
</dbReference>
<feature type="compositionally biased region" description="Basic residues" evidence="7">
    <location>
        <begin position="52"/>
        <end position="62"/>
    </location>
</feature>